<comment type="subcellular location">
    <subcellularLocation>
        <location evidence="1 8">Endoplasmic reticulum membrane</location>
        <topology evidence="1 8">Multi-pass membrane protein</topology>
    </subcellularLocation>
</comment>
<dbReference type="InterPro" id="IPR019388">
    <property type="entry name" value="FIT"/>
</dbReference>
<dbReference type="GO" id="GO:0140042">
    <property type="term" value="P:lipid droplet formation"/>
    <property type="evidence" value="ECO:0007669"/>
    <property type="project" value="UniProtKB-UniRule"/>
</dbReference>
<evidence type="ECO:0000256" key="7">
    <source>
        <dbReference type="ARBA" id="ARBA00023136"/>
    </source>
</evidence>
<evidence type="ECO:0000256" key="1">
    <source>
        <dbReference type="ARBA" id="ARBA00004477"/>
    </source>
</evidence>
<evidence type="ECO:0000313" key="12">
    <source>
        <dbReference type="Proteomes" id="UP000799772"/>
    </source>
</evidence>
<accession>A0A9P4INK9</accession>
<name>A0A9P4INK9_9PEZI</name>
<gene>
    <name evidence="8" type="primary">SCS3</name>
    <name evidence="8" type="synonym">FIT2B</name>
    <name evidence="11" type="ORF">NA57DRAFT_73140</name>
</gene>
<dbReference type="PANTHER" id="PTHR23129">
    <property type="entry name" value="ACYL-COENZYME A DIPHOSPHATASE FITM2"/>
    <property type="match status" value="1"/>
</dbReference>
<feature type="transmembrane region" description="Helical" evidence="10">
    <location>
        <begin position="139"/>
        <end position="157"/>
    </location>
</feature>
<dbReference type="Proteomes" id="UP000799772">
    <property type="component" value="Unassembled WGS sequence"/>
</dbReference>
<feature type="active site" evidence="8">
    <location>
        <position position="304"/>
    </location>
</feature>
<keyword evidence="8" id="KW-0444">Lipid biosynthesis</keyword>
<comment type="function">
    <text evidence="8">Fatty acyl-coenzyme A (CoA) diphosphatase that hydrolyzes fatty acyl-CoA to yield acyl-4'-phosphopantetheine and adenosine 3',5'-bisphosphate. Preferentially hydrolyzes unsaturated long-chain acyl-CoA substrates in the endoplasmic reticulum (ER) lumen. This catalytic activity is required for maintaining ER structure and for lipid droplets (LDs) biogenesis, which are lipid storage organelles involved in maintaining lipid and energy homeostasis. May directly bind to diacylglycerol (DAGs) and triacylglycerol, which is also important for LD biogenesis. May support directional budding of nacent LDs from the ER into the cytosol by reducing DAG levels at sites of LD formation. May play a role in the regulation of cell morphology and cytoskeletal organization. Involved in phospholipid biosynthesis.</text>
</comment>
<dbReference type="InterPro" id="IPR046400">
    <property type="entry name" value="SCS3"/>
</dbReference>
<comment type="caution">
    <text evidence="11">The sequence shown here is derived from an EMBL/GenBank/DDBJ whole genome shotgun (WGS) entry which is preliminary data.</text>
</comment>
<keyword evidence="5 8" id="KW-1133">Transmembrane helix</keyword>
<dbReference type="GO" id="GO:0008654">
    <property type="term" value="P:phospholipid biosynthetic process"/>
    <property type="evidence" value="ECO:0007669"/>
    <property type="project" value="UniProtKB-KW"/>
</dbReference>
<feature type="region of interest" description="Disordered" evidence="9">
    <location>
        <begin position="15"/>
        <end position="36"/>
    </location>
</feature>
<keyword evidence="8" id="KW-1208">Phospholipid metabolism</keyword>
<evidence type="ECO:0000256" key="3">
    <source>
        <dbReference type="ARBA" id="ARBA00022801"/>
    </source>
</evidence>
<evidence type="ECO:0000256" key="4">
    <source>
        <dbReference type="ARBA" id="ARBA00022824"/>
    </source>
</evidence>
<dbReference type="Pfam" id="PF10261">
    <property type="entry name" value="FIT"/>
    <property type="match status" value="1"/>
</dbReference>
<evidence type="ECO:0000313" key="11">
    <source>
        <dbReference type="EMBL" id="KAF2101702.1"/>
    </source>
</evidence>
<keyword evidence="4 8" id="KW-0256">Endoplasmic reticulum</keyword>
<feature type="transmembrane region" description="Helical" evidence="10">
    <location>
        <begin position="45"/>
        <end position="64"/>
    </location>
</feature>
<dbReference type="EMBL" id="ML978123">
    <property type="protein sequence ID" value="KAF2101702.1"/>
    <property type="molecule type" value="Genomic_DNA"/>
</dbReference>
<protein>
    <recommendedName>
        <fullName evidence="8">Acyl-coenzyme A diphosphatase SCS3</fullName>
        <ecNumber evidence="8">3.6.1.-</ecNumber>
    </recommendedName>
    <alternativeName>
        <fullName evidence="8">FIT family protein SCS3</fullName>
    </alternativeName>
</protein>
<evidence type="ECO:0000256" key="10">
    <source>
        <dbReference type="SAM" id="Phobius"/>
    </source>
</evidence>
<feature type="active site" evidence="8">
    <location>
        <position position="212"/>
    </location>
</feature>
<comment type="catalytic activity">
    <reaction evidence="8">
        <text>hexadecanoyl-CoA + H2O = S-hexadecanoyl-4'-phosphopantetheine + adenosine 3',5'-bisphosphate + 2 H(+)</text>
        <dbReference type="Rhea" id="RHEA:50032"/>
        <dbReference type="ChEBI" id="CHEBI:15377"/>
        <dbReference type="ChEBI" id="CHEBI:15378"/>
        <dbReference type="ChEBI" id="CHEBI:57379"/>
        <dbReference type="ChEBI" id="CHEBI:58343"/>
        <dbReference type="ChEBI" id="CHEBI:132018"/>
    </reaction>
</comment>
<comment type="catalytic activity">
    <reaction evidence="8">
        <text>(5Z,8Z,11Z,14Z)-eicosatetraenoyl-CoA + H2O = S-(5Z,8Z,11Z,14Z-eicosatetraenoyl)-4'-phosphopantetheine + adenosine 3',5'-bisphosphate + 2 H(+)</text>
        <dbReference type="Rhea" id="RHEA:65568"/>
        <dbReference type="ChEBI" id="CHEBI:15377"/>
        <dbReference type="ChEBI" id="CHEBI:15378"/>
        <dbReference type="ChEBI" id="CHEBI:57368"/>
        <dbReference type="ChEBI" id="CHEBI:58343"/>
        <dbReference type="ChEBI" id="CHEBI:156554"/>
    </reaction>
</comment>
<organism evidence="11 12">
    <name type="scientific">Rhizodiscina lignyota</name>
    <dbReference type="NCBI Taxonomy" id="1504668"/>
    <lineage>
        <taxon>Eukaryota</taxon>
        <taxon>Fungi</taxon>
        <taxon>Dikarya</taxon>
        <taxon>Ascomycota</taxon>
        <taxon>Pezizomycotina</taxon>
        <taxon>Dothideomycetes</taxon>
        <taxon>Pleosporomycetidae</taxon>
        <taxon>Aulographales</taxon>
        <taxon>Rhizodiscinaceae</taxon>
        <taxon>Rhizodiscina</taxon>
    </lineage>
</organism>
<keyword evidence="3 8" id="KW-0378">Hydrolase</keyword>
<dbReference type="GO" id="GO:0005789">
    <property type="term" value="C:endoplasmic reticulum membrane"/>
    <property type="evidence" value="ECO:0007669"/>
    <property type="project" value="UniProtKB-SubCell"/>
</dbReference>
<evidence type="ECO:0000256" key="2">
    <source>
        <dbReference type="ARBA" id="ARBA00022692"/>
    </source>
</evidence>
<dbReference type="HAMAP" id="MF_03231">
    <property type="entry name" value="SCS3"/>
    <property type="match status" value="1"/>
</dbReference>
<proteinExistence type="inferred from homology"/>
<comment type="catalytic activity">
    <reaction evidence="8">
        <text>an acyl-CoA + H2O = an acyl-4'-phosphopantetheine + adenosine 3',5'-bisphosphate + 2 H(+)</text>
        <dbReference type="Rhea" id="RHEA:50044"/>
        <dbReference type="ChEBI" id="CHEBI:15377"/>
        <dbReference type="ChEBI" id="CHEBI:15378"/>
        <dbReference type="ChEBI" id="CHEBI:58342"/>
        <dbReference type="ChEBI" id="CHEBI:58343"/>
        <dbReference type="ChEBI" id="CHEBI:132023"/>
    </reaction>
</comment>
<keyword evidence="7 8" id="KW-0472">Membrane</keyword>
<dbReference type="EC" id="3.6.1.-" evidence="8"/>
<keyword evidence="6" id="KW-0443">Lipid metabolism</keyword>
<keyword evidence="2 8" id="KW-0812">Transmembrane</keyword>
<evidence type="ECO:0000256" key="6">
    <source>
        <dbReference type="ARBA" id="ARBA00023098"/>
    </source>
</evidence>
<dbReference type="AlphaFoldDB" id="A0A9P4INK9"/>
<feature type="transmembrane region" description="Helical" evidence="10">
    <location>
        <begin position="213"/>
        <end position="232"/>
    </location>
</feature>
<feature type="transmembrane region" description="Helical" evidence="10">
    <location>
        <begin position="284"/>
        <end position="304"/>
    </location>
</feature>
<sequence>MSTRRKPITTSSSAIIANGTPVSPSNMSQPQKSPHSPLLPTPLEAVLLAIYPGTLVLGSIFSLLSPQTRAAPYDSLSQSHPADSAPSYFAQKKNIFNVYFVKIGWFWTTIALLLFIFTHPFLGPRGRIATLTPRRIQSVLRWGLATLWWGAVTQWFFGPPIIDRGFSLTGGACERLEESDKVQAKEAGRILTHAACRAAGGRWKGGHDISGHVFLLILGSGLLWFEILPVLLKRSKGLMTDRVVQSANGTVGSVSELDAAPTEGPGSTKVEKGDEKVAGFSVKFALGVAGLSWWMLLMTAAYFHTWFEKFTGLLVALIALWTIYFLPRGVPTVRQVVGMPGV</sequence>
<evidence type="ECO:0000256" key="8">
    <source>
        <dbReference type="HAMAP-Rule" id="MF_03231"/>
    </source>
</evidence>
<feature type="compositionally biased region" description="Polar residues" evidence="9">
    <location>
        <begin position="15"/>
        <end position="34"/>
    </location>
</feature>
<comment type="similarity">
    <text evidence="8">Belongs to the FIT family. Fungal FIT2B/SCS3 subfamily.</text>
</comment>
<dbReference type="GO" id="GO:0010945">
    <property type="term" value="F:coenzyme A diphosphatase activity"/>
    <property type="evidence" value="ECO:0007669"/>
    <property type="project" value="InterPro"/>
</dbReference>
<keyword evidence="12" id="KW-1185">Reference proteome</keyword>
<evidence type="ECO:0000256" key="9">
    <source>
        <dbReference type="SAM" id="MobiDB-lite"/>
    </source>
</evidence>
<dbReference type="OrthoDB" id="5579088at2759"/>
<evidence type="ECO:0000256" key="5">
    <source>
        <dbReference type="ARBA" id="ARBA00022989"/>
    </source>
</evidence>
<feature type="transmembrane region" description="Helical" evidence="10">
    <location>
        <begin position="310"/>
        <end position="326"/>
    </location>
</feature>
<comment type="catalytic activity">
    <reaction evidence="8">
        <text>(9Z)-octadecenoyl-CoA + H2O = S-(9Z-octadecenoyl)-4'-phosphopantetheine + adenosine 3',5'-bisphosphate + 2 H(+)</text>
        <dbReference type="Rhea" id="RHEA:65564"/>
        <dbReference type="ChEBI" id="CHEBI:15377"/>
        <dbReference type="ChEBI" id="CHEBI:15378"/>
        <dbReference type="ChEBI" id="CHEBI:57387"/>
        <dbReference type="ChEBI" id="CHEBI:58343"/>
        <dbReference type="ChEBI" id="CHEBI:156553"/>
    </reaction>
</comment>
<keyword evidence="8" id="KW-0594">Phospholipid biosynthesis</keyword>
<feature type="transmembrane region" description="Helical" evidence="10">
    <location>
        <begin position="96"/>
        <end position="118"/>
    </location>
</feature>
<reference evidence="11" key="1">
    <citation type="journal article" date="2020" name="Stud. Mycol.">
        <title>101 Dothideomycetes genomes: a test case for predicting lifestyles and emergence of pathogens.</title>
        <authorList>
            <person name="Haridas S."/>
            <person name="Albert R."/>
            <person name="Binder M."/>
            <person name="Bloem J."/>
            <person name="Labutti K."/>
            <person name="Salamov A."/>
            <person name="Andreopoulos B."/>
            <person name="Baker S."/>
            <person name="Barry K."/>
            <person name="Bills G."/>
            <person name="Bluhm B."/>
            <person name="Cannon C."/>
            <person name="Castanera R."/>
            <person name="Culley D."/>
            <person name="Daum C."/>
            <person name="Ezra D."/>
            <person name="Gonzalez J."/>
            <person name="Henrissat B."/>
            <person name="Kuo A."/>
            <person name="Liang C."/>
            <person name="Lipzen A."/>
            <person name="Lutzoni F."/>
            <person name="Magnuson J."/>
            <person name="Mondo S."/>
            <person name="Nolan M."/>
            <person name="Ohm R."/>
            <person name="Pangilinan J."/>
            <person name="Park H.-J."/>
            <person name="Ramirez L."/>
            <person name="Alfaro M."/>
            <person name="Sun H."/>
            <person name="Tritt A."/>
            <person name="Yoshinaga Y."/>
            <person name="Zwiers L.-H."/>
            <person name="Turgeon B."/>
            <person name="Goodwin S."/>
            <person name="Spatafora J."/>
            <person name="Crous P."/>
            <person name="Grigoriev I."/>
        </authorList>
    </citation>
    <scope>NUCLEOTIDE SEQUENCE</scope>
    <source>
        <strain evidence="11">CBS 133067</strain>
    </source>
</reference>
<dbReference type="PANTHER" id="PTHR23129:SF0">
    <property type="entry name" value="ACYL-COENZYME A DIPHOSPHATASE FITM2"/>
    <property type="match status" value="1"/>
</dbReference>